<accession>A0A1X7UJU6</accession>
<evidence type="ECO:0000256" key="7">
    <source>
        <dbReference type="ARBA" id="ARBA00023136"/>
    </source>
</evidence>
<dbReference type="GO" id="GO:0007030">
    <property type="term" value="P:Golgi organization"/>
    <property type="evidence" value="ECO:0007669"/>
    <property type="project" value="InterPro"/>
</dbReference>
<dbReference type="EnsemblMetazoa" id="Aqu2.1.28245_001">
    <property type="protein sequence ID" value="Aqu2.1.28245_001"/>
    <property type="gene ID" value="Aqu2.1.28245"/>
</dbReference>
<evidence type="ECO:0000256" key="1">
    <source>
        <dbReference type="ARBA" id="ARBA00004395"/>
    </source>
</evidence>
<dbReference type="OrthoDB" id="332281at2759"/>
<keyword evidence="4" id="KW-0813">Transport</keyword>
<reference evidence="11" key="2">
    <citation type="submission" date="2017-05" db="UniProtKB">
        <authorList>
            <consortium name="EnsemblMetazoa"/>
        </authorList>
    </citation>
    <scope>IDENTIFICATION</scope>
</reference>
<gene>
    <name evidence="11" type="primary">100641936</name>
</gene>
<evidence type="ECO:0000313" key="12">
    <source>
        <dbReference type="Proteomes" id="UP000007879"/>
    </source>
</evidence>
<evidence type="ECO:0000256" key="5">
    <source>
        <dbReference type="ARBA" id="ARBA00022927"/>
    </source>
</evidence>
<dbReference type="AlphaFoldDB" id="A0A1X7UJU6"/>
<dbReference type="GO" id="GO:0015031">
    <property type="term" value="P:protein transport"/>
    <property type="evidence" value="ECO:0007669"/>
    <property type="project" value="UniProtKB-KW"/>
</dbReference>
<feature type="domain" description="Conserved oligomeric Golgi complex subunit 2 N-terminal" evidence="9">
    <location>
        <begin position="15"/>
        <end position="88"/>
    </location>
</feature>
<evidence type="ECO:0000259" key="10">
    <source>
        <dbReference type="Pfam" id="PF12022"/>
    </source>
</evidence>
<dbReference type="KEGG" id="aqu:100641936"/>
<feature type="domain" description="COG complex component COG2 C-terminal" evidence="10">
    <location>
        <begin position="369"/>
        <end position="644"/>
    </location>
</feature>
<evidence type="ECO:0000256" key="2">
    <source>
        <dbReference type="ARBA" id="ARBA00007603"/>
    </source>
</evidence>
<comment type="subcellular location">
    <subcellularLocation>
        <location evidence="1">Golgi apparatus membrane</location>
        <topology evidence="1">Peripheral membrane protein</topology>
    </subcellularLocation>
</comment>
<dbReference type="InParanoid" id="A0A1X7UJU6"/>
<dbReference type="STRING" id="400682.A0A1X7UJU6"/>
<dbReference type="GO" id="GO:0006891">
    <property type="term" value="P:intra-Golgi vesicle-mediated transport"/>
    <property type="evidence" value="ECO:0007669"/>
    <property type="project" value="TreeGrafter"/>
</dbReference>
<dbReference type="InterPro" id="IPR009316">
    <property type="entry name" value="COG2"/>
</dbReference>
<protein>
    <recommendedName>
        <fullName evidence="3">Conserved oligomeric Golgi complex subunit 2</fullName>
    </recommendedName>
    <alternativeName>
        <fullName evidence="8">Component of oligomeric Golgi complex 2</fullName>
    </alternativeName>
</protein>
<comment type="similarity">
    <text evidence="2">Belongs to the COG2 family.</text>
</comment>
<dbReference type="EnsemblMetazoa" id="XM_019998140.1">
    <property type="protein sequence ID" value="XP_019853699.1"/>
    <property type="gene ID" value="LOC100641936"/>
</dbReference>
<evidence type="ECO:0000256" key="6">
    <source>
        <dbReference type="ARBA" id="ARBA00023034"/>
    </source>
</evidence>
<dbReference type="GO" id="GO:0017119">
    <property type="term" value="C:Golgi transport complex"/>
    <property type="evidence" value="ECO:0007669"/>
    <property type="project" value="TreeGrafter"/>
</dbReference>
<keyword evidence="7" id="KW-0472">Membrane</keyword>
<dbReference type="GO" id="GO:0000139">
    <property type="term" value="C:Golgi membrane"/>
    <property type="evidence" value="ECO:0007669"/>
    <property type="project" value="UniProtKB-SubCell"/>
</dbReference>
<keyword evidence="5" id="KW-0653">Protein transport</keyword>
<evidence type="ECO:0000256" key="3">
    <source>
        <dbReference type="ARBA" id="ARBA00020977"/>
    </source>
</evidence>
<evidence type="ECO:0000256" key="4">
    <source>
        <dbReference type="ARBA" id="ARBA00022448"/>
    </source>
</evidence>
<evidence type="ECO:0000313" key="11">
    <source>
        <dbReference type="EnsemblMetazoa" id="Aqu2.1.28245_001"/>
    </source>
</evidence>
<dbReference type="InterPro" id="IPR024602">
    <property type="entry name" value="COG_su2_N"/>
</dbReference>
<organism evidence="11">
    <name type="scientific">Amphimedon queenslandica</name>
    <name type="common">Sponge</name>
    <dbReference type="NCBI Taxonomy" id="400682"/>
    <lineage>
        <taxon>Eukaryota</taxon>
        <taxon>Metazoa</taxon>
        <taxon>Porifera</taxon>
        <taxon>Demospongiae</taxon>
        <taxon>Heteroscleromorpha</taxon>
        <taxon>Haplosclerida</taxon>
        <taxon>Niphatidae</taxon>
        <taxon>Amphimedon</taxon>
    </lineage>
</organism>
<keyword evidence="6" id="KW-0333">Golgi apparatus</keyword>
<name>A0A1X7UJU6_AMPQE</name>
<evidence type="ECO:0000256" key="8">
    <source>
        <dbReference type="ARBA" id="ARBA00031344"/>
    </source>
</evidence>
<dbReference type="PANTHER" id="PTHR12961:SF0">
    <property type="entry name" value="CONSERVED OLIGOMERIC GOLGI COMPLEX SUBUNIT 2"/>
    <property type="match status" value="1"/>
</dbReference>
<dbReference type="Pfam" id="PF12022">
    <property type="entry name" value="COG2_C"/>
    <property type="match status" value="1"/>
</dbReference>
<dbReference type="InterPro" id="IPR024603">
    <property type="entry name" value="COG_complex_COG2_C"/>
</dbReference>
<dbReference type="Pfam" id="PF06148">
    <property type="entry name" value="COG2_N"/>
    <property type="match status" value="1"/>
</dbReference>
<dbReference type="PANTHER" id="PTHR12961">
    <property type="entry name" value="CONSERVED OLIGOMERIC GOLGI COMPLEX COMPONENT 2"/>
    <property type="match status" value="1"/>
</dbReference>
<sequence length="685" mass="77501">MAAALSPPPPPSSDLCFNPNVFISETYSVDEFVSECRRHVTVEHLHEDLRSYYQTLKTAMIELINKDYSDFLDLSSNLVGMDKEIERLTVPLSQLRQEILSIKSSMDSVIKELDIKMAARSKLQEKKVAVHRLMIVMESVDLLETLLMNSPDLNSMSNNELDRIAMEYNKLQYNASLITDIQAIKDLHPRIGKITDQIQSILEEFFIKSVSSQDHQLLIHTLEIYSLISRHSVAESLFRVSFIRPSLEKIISSKAVLTHPQGISGMYSQVLGVIKKECQFLIEVCDGIQDREGGESQSGFDFLVNSVWPEIVSLFEAKASLVFAPGNPDNFHKNYVSSMEFVDQFESQCHSLSEVKRFRNHSSYHQFMNKWSLPVYFQIRFQEIASQLESALQLPLEEVKDGDSPYSLQVFVVLTECITSCWSDGIYLSSLVHRFWKLTLQLVIRLGVWLKELLDSQKPLSVTECVKLVTDIESFIDKGKVFSEAGGMKGKLDIISCDSLSLTRAFLQTCDNSVMSLVPRFGDMVISSLTRQCAENLESVQTIPRLFRRTNREVPSKPSGYVSTVLKPVSLIDVTMGHGHEWGKQVIENVTEKYHEVTSELLSNVKRTEDSLMKLKRSRRSLIPETSSGMSDDNKIRLQLSIDIEAYISQIHSLLPTVDVSILNKLEEIGRSARTASLSTTAVAD</sequence>
<keyword evidence="12" id="KW-1185">Reference proteome</keyword>
<reference evidence="12" key="1">
    <citation type="journal article" date="2010" name="Nature">
        <title>The Amphimedon queenslandica genome and the evolution of animal complexity.</title>
        <authorList>
            <person name="Srivastava M."/>
            <person name="Simakov O."/>
            <person name="Chapman J."/>
            <person name="Fahey B."/>
            <person name="Gauthier M.E."/>
            <person name="Mitros T."/>
            <person name="Richards G.S."/>
            <person name="Conaco C."/>
            <person name="Dacre M."/>
            <person name="Hellsten U."/>
            <person name="Larroux C."/>
            <person name="Putnam N.H."/>
            <person name="Stanke M."/>
            <person name="Adamska M."/>
            <person name="Darling A."/>
            <person name="Degnan S.M."/>
            <person name="Oakley T.H."/>
            <person name="Plachetzki D.C."/>
            <person name="Zhai Y."/>
            <person name="Adamski M."/>
            <person name="Calcino A."/>
            <person name="Cummins S.F."/>
            <person name="Goodstein D.M."/>
            <person name="Harris C."/>
            <person name="Jackson D.J."/>
            <person name="Leys S.P."/>
            <person name="Shu S."/>
            <person name="Woodcroft B.J."/>
            <person name="Vervoort M."/>
            <person name="Kosik K.S."/>
            <person name="Manning G."/>
            <person name="Degnan B.M."/>
            <person name="Rokhsar D.S."/>
        </authorList>
    </citation>
    <scope>NUCLEOTIDE SEQUENCE [LARGE SCALE GENOMIC DNA]</scope>
</reference>
<proteinExistence type="inferred from homology"/>
<evidence type="ECO:0000259" key="9">
    <source>
        <dbReference type="Pfam" id="PF06148"/>
    </source>
</evidence>
<dbReference type="eggNOG" id="KOG2307">
    <property type="taxonomic scope" value="Eukaryota"/>
</dbReference>
<dbReference type="Proteomes" id="UP000007879">
    <property type="component" value="Unassembled WGS sequence"/>
</dbReference>